<reference evidence="3 4" key="1">
    <citation type="journal article" date="2013" name="Genome Biol. Evol.">
        <title>Genome evolution and phylogenomic analysis of candidatus kinetoplastibacterium, the betaproteobacterial endosymbionts of strigomonas and angomonas.</title>
        <authorList>
            <person name="Alves J.M."/>
            <person name="Serrano M.G."/>
            <person name="Maia da Silva F."/>
            <person name="Voegtly L.J."/>
            <person name="Matveyev A.V."/>
            <person name="Teixeira M.M."/>
            <person name="Camargo E.P."/>
            <person name="Buck G.A."/>
        </authorList>
    </citation>
    <scope>NUCLEOTIDE SEQUENCE [LARGE SCALE GENOMIC DNA]</scope>
    <source>
        <strain evidence="3 4">TCC219</strain>
    </source>
</reference>
<dbReference type="PANTHER" id="PTHR21262">
    <property type="entry name" value="GUANOSINE-3',5'-BIS DIPHOSPHATE 3'-PYROPHOSPHOHYDROLASE"/>
    <property type="match status" value="1"/>
</dbReference>
<dbReference type="GO" id="GO:0015969">
    <property type="term" value="P:guanosine tetraphosphate metabolic process"/>
    <property type="evidence" value="ECO:0007669"/>
    <property type="project" value="InterPro"/>
</dbReference>
<dbReference type="GO" id="GO:0016301">
    <property type="term" value="F:kinase activity"/>
    <property type="evidence" value="ECO:0007669"/>
    <property type="project" value="UniProtKB-KW"/>
</dbReference>
<name>M1LYN0_9PROT</name>
<accession>M1LYN0</accession>
<dbReference type="InterPro" id="IPR007685">
    <property type="entry name" value="RelA_SpoT"/>
</dbReference>
<protein>
    <submittedName>
        <fullName evidence="3">GTP pyrophosphokinase</fullName>
        <ecNumber evidence="3">2.7.6.5</ecNumber>
    </submittedName>
</protein>
<dbReference type="InterPro" id="IPR043519">
    <property type="entry name" value="NT_sf"/>
</dbReference>
<evidence type="ECO:0000313" key="4">
    <source>
        <dbReference type="Proteomes" id="UP000011658"/>
    </source>
</evidence>
<evidence type="ECO:0000313" key="3">
    <source>
        <dbReference type="EMBL" id="AGF49176.1"/>
    </source>
</evidence>
<dbReference type="Pfam" id="PF04607">
    <property type="entry name" value="RelA_SpoT"/>
    <property type="match status" value="1"/>
</dbReference>
<keyword evidence="3" id="KW-0808">Transferase</keyword>
<dbReference type="PANTHER" id="PTHR21262:SF31">
    <property type="entry name" value="GTP PYROPHOSPHOKINASE"/>
    <property type="match status" value="1"/>
</dbReference>
<feature type="domain" description="RelA/SpoT" evidence="2">
    <location>
        <begin position="211"/>
        <end position="321"/>
    </location>
</feature>
<dbReference type="GO" id="GO:0008728">
    <property type="term" value="F:GTP diphosphokinase activity"/>
    <property type="evidence" value="ECO:0007669"/>
    <property type="project" value="UniProtKB-EC"/>
</dbReference>
<dbReference type="HOGENOM" id="CLU_996327_0_0_4"/>
<gene>
    <name evidence="3" type="ORF">ST1E_0842</name>
</gene>
<dbReference type="SUPFAM" id="SSF81301">
    <property type="entry name" value="Nucleotidyltransferase"/>
    <property type="match status" value="1"/>
</dbReference>
<organism evidence="3 4">
    <name type="scientific">Candidatus Kinetoplastidibacterium galati TCC219</name>
    <dbReference type="NCBI Taxonomy" id="1208921"/>
    <lineage>
        <taxon>Bacteria</taxon>
        <taxon>Pseudomonadati</taxon>
        <taxon>Pseudomonadota</taxon>
        <taxon>Betaproteobacteria</taxon>
        <taxon>Candidatus Kinetoplastidibacterium</taxon>
    </lineage>
</organism>
<dbReference type="GO" id="GO:0042594">
    <property type="term" value="P:response to starvation"/>
    <property type="evidence" value="ECO:0007669"/>
    <property type="project" value="TreeGrafter"/>
</dbReference>
<comment type="similarity">
    <text evidence="1">Belongs to the RelA/SpoT family.</text>
</comment>
<dbReference type="eggNOG" id="COG0317">
    <property type="taxonomic scope" value="Bacteria"/>
</dbReference>
<dbReference type="PATRIC" id="fig|1208921.3.peg.461"/>
<dbReference type="FunFam" id="3.30.460.10:FF:000001">
    <property type="entry name" value="GTP pyrophosphokinase RelA"/>
    <property type="match status" value="1"/>
</dbReference>
<evidence type="ECO:0000259" key="2">
    <source>
        <dbReference type="SMART" id="SM00954"/>
    </source>
</evidence>
<dbReference type="Gene3D" id="3.30.460.10">
    <property type="entry name" value="Beta Polymerase, domain 2"/>
    <property type="match status" value="1"/>
</dbReference>
<dbReference type="CDD" id="cd05399">
    <property type="entry name" value="NT_Rel-Spo_like"/>
    <property type="match status" value="1"/>
</dbReference>
<proteinExistence type="inferred from homology"/>
<dbReference type="RefSeq" id="WP_015389660.1">
    <property type="nucleotide sequence ID" value="NC_020284.1"/>
</dbReference>
<evidence type="ECO:0000256" key="1">
    <source>
        <dbReference type="ARBA" id="ARBA00007476"/>
    </source>
</evidence>
<keyword evidence="4" id="KW-1185">Reference proteome</keyword>
<dbReference type="Proteomes" id="UP000011658">
    <property type="component" value="Chromosome"/>
</dbReference>
<dbReference type="EC" id="2.7.6.5" evidence="3"/>
<dbReference type="SMART" id="SM00954">
    <property type="entry name" value="RelA_SpoT"/>
    <property type="match status" value="1"/>
</dbReference>
<dbReference type="STRING" id="1208921.ST1E_0842"/>
<dbReference type="GO" id="GO:0008893">
    <property type="term" value="F:guanosine-3',5'-bis(diphosphate) 3'-diphosphatase activity"/>
    <property type="evidence" value="ECO:0007669"/>
    <property type="project" value="TreeGrafter"/>
</dbReference>
<sequence>MLLLPISKIISIDNDLLVKACSCFYVKNNEFNKMFDIIFPTFLNFSNLKKTITAKSVINDSRNLNIPILSSNIVYDSLVTRIRNNLSLLNFFDVSNNKIISTYESRSIKYIFNKNLMIKNMLSAMTLDLRTILSRILSRLQLLSYSISKPGYKLIYDMEDTAFKMLYPDQYGKIALLFDDQKADREIFIESTLSKIKSILNRYGIKAEISGRLKHIYSIWNKMCFKNIDFSRLYDLSALRVVVDDVKTCYMVLDIVHKLWDHIPEEFDDYISRPKPNGYQSLHTVVIDKDNYLIEIQIRTCDMHNFAEYGLASHWFYKKFRNVGIDNFIE</sequence>
<dbReference type="OrthoDB" id="9805041at2"/>
<dbReference type="EMBL" id="CP003806">
    <property type="protein sequence ID" value="AGF49176.1"/>
    <property type="molecule type" value="Genomic_DNA"/>
</dbReference>
<dbReference type="GO" id="GO:0005886">
    <property type="term" value="C:plasma membrane"/>
    <property type="evidence" value="ECO:0007669"/>
    <property type="project" value="TreeGrafter"/>
</dbReference>
<keyword evidence="3" id="KW-0418">Kinase</keyword>
<dbReference type="KEGG" id="kga:ST1E_0842"/>
<dbReference type="AlphaFoldDB" id="M1LYN0"/>